<comment type="catalytic activity">
    <reaction evidence="5">
        <text>L-methionyl-[protein] + [thioredoxin]-disulfide + H2O = L-methionyl-(S)-S-oxide-[protein] + [thioredoxin]-dithiol</text>
        <dbReference type="Rhea" id="RHEA:14217"/>
        <dbReference type="Rhea" id="RHEA-COMP:10698"/>
        <dbReference type="Rhea" id="RHEA-COMP:10700"/>
        <dbReference type="Rhea" id="RHEA-COMP:12313"/>
        <dbReference type="Rhea" id="RHEA-COMP:12315"/>
        <dbReference type="ChEBI" id="CHEBI:15377"/>
        <dbReference type="ChEBI" id="CHEBI:16044"/>
        <dbReference type="ChEBI" id="CHEBI:29950"/>
        <dbReference type="ChEBI" id="CHEBI:44120"/>
        <dbReference type="ChEBI" id="CHEBI:50058"/>
        <dbReference type="EC" id="1.8.4.11"/>
    </reaction>
</comment>
<dbReference type="SUPFAM" id="SSF55068">
    <property type="entry name" value="Peptide methionine sulfoxide reductase"/>
    <property type="match status" value="1"/>
</dbReference>
<dbReference type="Gene3D" id="3.30.1060.10">
    <property type="entry name" value="Peptide methionine sulphoxide reductase MsrA"/>
    <property type="match status" value="1"/>
</dbReference>
<evidence type="ECO:0000256" key="2">
    <source>
        <dbReference type="ARBA" id="ARBA00012502"/>
    </source>
</evidence>
<dbReference type="EC" id="1.8.4.11" evidence="2"/>
<accession>A0A166NA02</accession>
<dbReference type="VEuPathDB" id="FungiDB:AAP_04923"/>
<feature type="domain" description="Peptide methionine sulphoxide reductase MsrA" evidence="7">
    <location>
        <begin position="30"/>
        <end position="184"/>
    </location>
</feature>
<dbReference type="HAMAP" id="MF_01401">
    <property type="entry name" value="MsrA"/>
    <property type="match status" value="1"/>
</dbReference>
<proteinExistence type="inferred from homology"/>
<comment type="catalytic activity">
    <reaction evidence="6">
        <text>[thioredoxin]-disulfide + L-methionine + H2O = L-methionine (S)-S-oxide + [thioredoxin]-dithiol</text>
        <dbReference type="Rhea" id="RHEA:19993"/>
        <dbReference type="Rhea" id="RHEA-COMP:10698"/>
        <dbReference type="Rhea" id="RHEA-COMP:10700"/>
        <dbReference type="ChEBI" id="CHEBI:15377"/>
        <dbReference type="ChEBI" id="CHEBI:29950"/>
        <dbReference type="ChEBI" id="CHEBI:50058"/>
        <dbReference type="ChEBI" id="CHEBI:57844"/>
        <dbReference type="ChEBI" id="CHEBI:58772"/>
        <dbReference type="EC" id="1.8.4.11"/>
    </reaction>
</comment>
<reference evidence="8 9" key="1">
    <citation type="journal article" date="2016" name="Genome Biol. Evol.">
        <title>Divergent and convergent evolution of fungal pathogenicity.</title>
        <authorList>
            <person name="Shang Y."/>
            <person name="Xiao G."/>
            <person name="Zheng P."/>
            <person name="Cen K."/>
            <person name="Zhan S."/>
            <person name="Wang C."/>
        </authorList>
    </citation>
    <scope>NUCLEOTIDE SEQUENCE [LARGE SCALE GENOMIC DNA]</scope>
    <source>
        <strain evidence="8 9">ARSEF 7405</strain>
    </source>
</reference>
<dbReference type="GO" id="GO:0034599">
    <property type="term" value="P:cellular response to oxidative stress"/>
    <property type="evidence" value="ECO:0007669"/>
    <property type="project" value="EnsemblFungi"/>
</dbReference>
<gene>
    <name evidence="8" type="ORF">AAP_04923</name>
</gene>
<dbReference type="GO" id="GO:0008113">
    <property type="term" value="F:peptide-methionine (S)-S-oxide reductase activity"/>
    <property type="evidence" value="ECO:0007669"/>
    <property type="project" value="UniProtKB-EC"/>
</dbReference>
<dbReference type="PANTHER" id="PTHR43774:SF1">
    <property type="entry name" value="PEPTIDE METHIONINE SULFOXIDE REDUCTASE MSRA 2"/>
    <property type="match status" value="1"/>
</dbReference>
<evidence type="ECO:0000259" key="7">
    <source>
        <dbReference type="Pfam" id="PF01625"/>
    </source>
</evidence>
<evidence type="ECO:0000313" key="9">
    <source>
        <dbReference type="Proteomes" id="UP000242877"/>
    </source>
</evidence>
<organism evidence="8 9">
    <name type="scientific">Ascosphaera apis ARSEF 7405</name>
    <dbReference type="NCBI Taxonomy" id="392613"/>
    <lineage>
        <taxon>Eukaryota</taxon>
        <taxon>Fungi</taxon>
        <taxon>Dikarya</taxon>
        <taxon>Ascomycota</taxon>
        <taxon>Pezizomycotina</taxon>
        <taxon>Eurotiomycetes</taxon>
        <taxon>Eurotiomycetidae</taxon>
        <taxon>Onygenales</taxon>
        <taxon>Ascosphaeraceae</taxon>
        <taxon>Ascosphaera</taxon>
    </lineage>
</organism>
<dbReference type="GO" id="GO:0005737">
    <property type="term" value="C:cytoplasm"/>
    <property type="evidence" value="ECO:0007669"/>
    <property type="project" value="EnsemblFungi"/>
</dbReference>
<dbReference type="EMBL" id="AZGZ01000025">
    <property type="protein sequence ID" value="KZZ88600.1"/>
    <property type="molecule type" value="Genomic_DNA"/>
</dbReference>
<evidence type="ECO:0000313" key="8">
    <source>
        <dbReference type="EMBL" id="KZZ88600.1"/>
    </source>
</evidence>
<name>A0A166NA02_9EURO</name>
<dbReference type="OrthoDB" id="77405at2759"/>
<evidence type="ECO:0000256" key="3">
    <source>
        <dbReference type="ARBA" id="ARBA00023002"/>
    </source>
</evidence>
<dbReference type="Proteomes" id="UP000242877">
    <property type="component" value="Unassembled WGS sequence"/>
</dbReference>
<keyword evidence="9" id="KW-1185">Reference proteome</keyword>
<evidence type="ECO:0000256" key="6">
    <source>
        <dbReference type="ARBA" id="ARBA00048782"/>
    </source>
</evidence>
<dbReference type="InterPro" id="IPR002569">
    <property type="entry name" value="Met_Sox_Rdtase_MsrA_dom"/>
</dbReference>
<evidence type="ECO:0000256" key="4">
    <source>
        <dbReference type="ARBA" id="ARBA00030643"/>
    </source>
</evidence>
<dbReference type="NCBIfam" id="TIGR00401">
    <property type="entry name" value="msrA"/>
    <property type="match status" value="1"/>
</dbReference>
<evidence type="ECO:0000256" key="1">
    <source>
        <dbReference type="ARBA" id="ARBA00005591"/>
    </source>
</evidence>
<dbReference type="AlphaFoldDB" id="A0A166NA02"/>
<dbReference type="FunFam" id="3.30.1060.10:FF:000006">
    <property type="entry name" value="Peptide methionine sulfoxide reductase"/>
    <property type="match status" value="1"/>
</dbReference>
<dbReference type="Pfam" id="PF01625">
    <property type="entry name" value="PMSR"/>
    <property type="match status" value="1"/>
</dbReference>
<sequence>MRPFSTSAIKGFPVAPSEGLAASAGALQKCTVAAGCFWGVEHAFRKAFNDKGLVDARVGYCGGSVDHPNYKLVCTGSTGHAEALQITYDSARVSYRELIEFFYRMHDPTTLNSQGPDRGTQYRSAIFTHNDEQEQIAKDVTDKVSKQWWTSSPVTTVIVPLGQWWDAEDYHQLYLHKNPSGYECPSHFVRQFPPLS</sequence>
<comment type="similarity">
    <text evidence="1">Belongs to the MsrA Met sulfoxide reductase family.</text>
</comment>
<keyword evidence="3" id="KW-0560">Oxidoreductase</keyword>
<protein>
    <recommendedName>
        <fullName evidence="2">peptide-methionine (S)-S-oxide reductase</fullName>
        <ecNumber evidence="2">1.8.4.11</ecNumber>
    </recommendedName>
    <alternativeName>
        <fullName evidence="4">Peptide-methionine (S)-S-oxide reductase</fullName>
    </alternativeName>
</protein>
<dbReference type="PANTHER" id="PTHR43774">
    <property type="entry name" value="PEPTIDE METHIONINE SULFOXIDE REDUCTASE"/>
    <property type="match status" value="1"/>
</dbReference>
<comment type="caution">
    <text evidence="8">The sequence shown here is derived from an EMBL/GenBank/DDBJ whole genome shotgun (WGS) entry which is preliminary data.</text>
</comment>
<evidence type="ECO:0000256" key="5">
    <source>
        <dbReference type="ARBA" id="ARBA00047806"/>
    </source>
</evidence>
<dbReference type="InterPro" id="IPR036509">
    <property type="entry name" value="Met_Sox_Rdtase_MsrA_sf"/>
</dbReference>